<organism evidence="1 2">
    <name type="scientific">Mesoterricola silvestris</name>
    <dbReference type="NCBI Taxonomy" id="2927979"/>
    <lineage>
        <taxon>Bacteria</taxon>
        <taxon>Pseudomonadati</taxon>
        <taxon>Acidobacteriota</taxon>
        <taxon>Holophagae</taxon>
        <taxon>Holophagales</taxon>
        <taxon>Holophagaceae</taxon>
        <taxon>Mesoterricola</taxon>
    </lineage>
</organism>
<keyword evidence="2" id="KW-1185">Reference proteome</keyword>
<sequence>MFHLSIGRILTAAAILSAPLRAGDYDHLFDVVRDVWPERTLAMAICDKDASQLELIDLAETAKARNISLLIVDLKEEKDYNKTMAGAMSRNPGFVFIIDGDPIMGAKGHLTARMIYRATGRDIPTVGLSQGLLQLGAVLTAGPGAKDPVYASKETAARMKLALPEGAVDPTTKKKGK</sequence>
<evidence type="ECO:0000313" key="2">
    <source>
        <dbReference type="Proteomes" id="UP001238179"/>
    </source>
</evidence>
<protein>
    <submittedName>
        <fullName evidence="1">Uncharacterized protein</fullName>
    </submittedName>
</protein>
<dbReference type="Proteomes" id="UP001238179">
    <property type="component" value="Chromosome"/>
</dbReference>
<dbReference type="KEGG" id="msil:METEAL_30040"/>
<proteinExistence type="predicted"/>
<name>A0AA48GT50_9BACT</name>
<dbReference type="Gene3D" id="3.40.50.2300">
    <property type="match status" value="1"/>
</dbReference>
<accession>A0AA48GT50</accession>
<dbReference type="EMBL" id="AP027080">
    <property type="protein sequence ID" value="BDU73830.1"/>
    <property type="molecule type" value="Genomic_DNA"/>
</dbReference>
<dbReference type="RefSeq" id="WP_316412499.1">
    <property type="nucleotide sequence ID" value="NZ_AP027080.1"/>
</dbReference>
<evidence type="ECO:0000313" key="1">
    <source>
        <dbReference type="EMBL" id="BDU73830.1"/>
    </source>
</evidence>
<reference evidence="2" key="1">
    <citation type="journal article" date="2023" name="Int. J. Syst. Evol. Microbiol.">
        <title>Mesoterricola silvestris gen. nov., sp. nov., Mesoterricola sediminis sp. nov., Geothrix oryzae sp. nov., Geothrix edaphica sp. nov., Geothrix rubra sp. nov., and Geothrix limicola sp. nov., six novel members of Acidobacteriota isolated from soils.</title>
        <authorList>
            <person name="Itoh H."/>
            <person name="Sugisawa Y."/>
            <person name="Mise K."/>
            <person name="Xu Z."/>
            <person name="Kuniyasu M."/>
            <person name="Ushijima N."/>
            <person name="Kawano K."/>
            <person name="Kobayashi E."/>
            <person name="Shiratori Y."/>
            <person name="Masuda Y."/>
            <person name="Senoo K."/>
        </authorList>
    </citation>
    <scope>NUCLEOTIDE SEQUENCE [LARGE SCALE GENOMIC DNA]</scope>
    <source>
        <strain evidence="2">W79</strain>
    </source>
</reference>
<gene>
    <name evidence="1" type="ORF">METEAL_30040</name>
</gene>
<dbReference type="AlphaFoldDB" id="A0AA48GT50"/>